<protein>
    <recommendedName>
        <fullName evidence="5">3-deoxy-8-phosphooctulonate synthase</fullName>
        <ecNumber evidence="5">2.5.1.55</ecNumber>
    </recommendedName>
</protein>
<evidence type="ECO:0000256" key="4">
    <source>
        <dbReference type="ARBA" id="ARBA00010499"/>
    </source>
</evidence>
<comment type="pathway">
    <text evidence="3">Carbohydrate biosynthesis; 3-deoxy-D-manno-octulosonate biosynthesis; 3-deoxy-D-manno-octulosonate from D-ribulose 5-phosphate: step 2/3.</text>
</comment>
<evidence type="ECO:0000256" key="7">
    <source>
        <dbReference type="ARBA" id="ARBA00022679"/>
    </source>
</evidence>
<dbReference type="Pfam" id="PF00793">
    <property type="entry name" value="DAHP_synth_1"/>
    <property type="match status" value="1"/>
</dbReference>
<comment type="similarity">
    <text evidence="4">Belongs to the KdsA family.</text>
</comment>
<evidence type="ECO:0000259" key="9">
    <source>
        <dbReference type="Pfam" id="PF00793"/>
    </source>
</evidence>
<dbReference type="InterPro" id="IPR013785">
    <property type="entry name" value="Aldolase_TIM"/>
</dbReference>
<dbReference type="GO" id="GO:0005737">
    <property type="term" value="C:cytoplasm"/>
    <property type="evidence" value="ECO:0007669"/>
    <property type="project" value="UniProtKB-SubCell"/>
</dbReference>
<dbReference type="RefSeq" id="WP_020981237.1">
    <property type="nucleotide sequence ID" value="NZ_AKWY02000034.1"/>
</dbReference>
<feature type="domain" description="DAHP synthetase I/KDSA" evidence="9">
    <location>
        <begin position="14"/>
        <end position="276"/>
    </location>
</feature>
<name>T0FJP7_9LEPT</name>
<evidence type="ECO:0000256" key="6">
    <source>
        <dbReference type="ARBA" id="ARBA00022490"/>
    </source>
</evidence>
<dbReference type="AlphaFoldDB" id="T0FJP7"/>
<proteinExistence type="inferred from homology"/>
<evidence type="ECO:0000256" key="2">
    <source>
        <dbReference type="ARBA" id="ARBA00004756"/>
    </source>
</evidence>
<evidence type="ECO:0000256" key="3">
    <source>
        <dbReference type="ARBA" id="ARBA00004845"/>
    </source>
</evidence>
<dbReference type="Gene3D" id="3.20.20.70">
    <property type="entry name" value="Aldolase class I"/>
    <property type="match status" value="1"/>
</dbReference>
<gene>
    <name evidence="10" type="primary">kdsA_2</name>
    <name evidence="10" type="ORF">LEP1GSC059_1885</name>
</gene>
<organism evidence="10 11">
    <name type="scientific">Leptospira noguchii serovar Panama str. CZ214</name>
    <dbReference type="NCBI Taxonomy" id="1001595"/>
    <lineage>
        <taxon>Bacteria</taxon>
        <taxon>Pseudomonadati</taxon>
        <taxon>Spirochaetota</taxon>
        <taxon>Spirochaetia</taxon>
        <taxon>Leptospirales</taxon>
        <taxon>Leptospiraceae</taxon>
        <taxon>Leptospira</taxon>
    </lineage>
</organism>
<sequence>MKPKMIEVGYGNVSKVKIGETLPLVFIGGPCAIESKEHTFMMAKRIQEICNRVGIPWILKACYDKDCRSAPDSFHGLGLDDGLRILADVRDEFGIPVTSDFSDASWGAATGEVCDLVQVPAYLCRQTSILRAAALTKRPIHLKKGQFMSPWNMKNSVRKIEANGNHQILLTDRGTFFGYNMLVNDFKCFPIMAETGYPVCFDATHSIQLPTSMGNISGGQREYIPHLVRGAAACGINALFMEVHNDPQNAKSDANTVLDIQYLERILFQAKHMHEQRLELLAKWGEDNVHRN</sequence>
<evidence type="ECO:0000256" key="8">
    <source>
        <dbReference type="ARBA" id="ARBA00049112"/>
    </source>
</evidence>
<dbReference type="NCBIfam" id="NF003543">
    <property type="entry name" value="PRK05198.1"/>
    <property type="match status" value="1"/>
</dbReference>
<dbReference type="GO" id="GO:0009103">
    <property type="term" value="P:lipopolysaccharide biosynthetic process"/>
    <property type="evidence" value="ECO:0007669"/>
    <property type="project" value="UniProtKB-UniPathway"/>
</dbReference>
<comment type="subcellular location">
    <subcellularLocation>
        <location evidence="1">Cytoplasm</location>
    </subcellularLocation>
</comment>
<dbReference type="GeneID" id="23203605"/>
<dbReference type="UniPathway" id="UPA00357">
    <property type="reaction ID" value="UER00474"/>
</dbReference>
<dbReference type="InterPro" id="IPR006218">
    <property type="entry name" value="DAHP1/KDSA"/>
</dbReference>
<dbReference type="UniPathway" id="UPA00030"/>
<dbReference type="Proteomes" id="UP000015442">
    <property type="component" value="Unassembled WGS sequence"/>
</dbReference>
<evidence type="ECO:0000256" key="5">
    <source>
        <dbReference type="ARBA" id="ARBA00012693"/>
    </source>
</evidence>
<dbReference type="NCBIfam" id="TIGR01362">
    <property type="entry name" value="KDO8P_synth"/>
    <property type="match status" value="1"/>
</dbReference>
<comment type="catalytic activity">
    <reaction evidence="8">
        <text>D-arabinose 5-phosphate + phosphoenolpyruvate + H2O = 3-deoxy-alpha-D-manno-2-octulosonate-8-phosphate + phosphate</text>
        <dbReference type="Rhea" id="RHEA:14053"/>
        <dbReference type="ChEBI" id="CHEBI:15377"/>
        <dbReference type="ChEBI" id="CHEBI:43474"/>
        <dbReference type="ChEBI" id="CHEBI:57693"/>
        <dbReference type="ChEBI" id="CHEBI:58702"/>
        <dbReference type="ChEBI" id="CHEBI:85985"/>
        <dbReference type="EC" id="2.5.1.55"/>
    </reaction>
</comment>
<dbReference type="EC" id="2.5.1.55" evidence="5"/>
<dbReference type="PANTHER" id="PTHR21057">
    <property type="entry name" value="PHOSPHO-2-DEHYDRO-3-DEOXYHEPTONATE ALDOLASE"/>
    <property type="match status" value="1"/>
</dbReference>
<evidence type="ECO:0000313" key="10">
    <source>
        <dbReference type="EMBL" id="EQA69810.1"/>
    </source>
</evidence>
<keyword evidence="6" id="KW-0963">Cytoplasm</keyword>
<evidence type="ECO:0000313" key="11">
    <source>
        <dbReference type="Proteomes" id="UP000015442"/>
    </source>
</evidence>
<reference evidence="10 11" key="1">
    <citation type="submission" date="2013-05" db="EMBL/GenBank/DDBJ databases">
        <authorList>
            <person name="Harkins D.M."/>
            <person name="Durkin A.S."/>
            <person name="Brinkac L.M."/>
            <person name="Haft D.H."/>
            <person name="Selengut J.D."/>
            <person name="Sanka R."/>
            <person name="DePew J."/>
            <person name="Purushe J."/>
            <person name="Hartskeerl R.A."/>
            <person name="Ahmed A."/>
            <person name="van der Linden H."/>
            <person name="Goris M.G.A."/>
            <person name="Vinetz J.M."/>
            <person name="Sutton G.G."/>
            <person name="Nierman W.C."/>
            <person name="Fouts D.E."/>
        </authorList>
    </citation>
    <scope>NUCLEOTIDE SEQUENCE [LARGE SCALE GENOMIC DNA]</scope>
    <source>
        <strain evidence="10 11">CZ214</strain>
    </source>
</reference>
<dbReference type="EMBL" id="AKWY02000034">
    <property type="protein sequence ID" value="EQA69810.1"/>
    <property type="molecule type" value="Genomic_DNA"/>
</dbReference>
<dbReference type="GO" id="GO:0008676">
    <property type="term" value="F:3-deoxy-8-phosphooctulonate synthase activity"/>
    <property type="evidence" value="ECO:0007669"/>
    <property type="project" value="UniProtKB-EC"/>
</dbReference>
<comment type="pathway">
    <text evidence="2">Bacterial outer membrane biogenesis; lipopolysaccharide biosynthesis.</text>
</comment>
<accession>T0FJP7</accession>
<comment type="caution">
    <text evidence="10">The sequence shown here is derived from an EMBL/GenBank/DDBJ whole genome shotgun (WGS) entry which is preliminary data.</text>
</comment>
<keyword evidence="7 10" id="KW-0808">Transferase</keyword>
<dbReference type="InterPro" id="IPR006269">
    <property type="entry name" value="KDO8P_synthase"/>
</dbReference>
<evidence type="ECO:0000256" key="1">
    <source>
        <dbReference type="ARBA" id="ARBA00004496"/>
    </source>
</evidence>
<dbReference type="SUPFAM" id="SSF51569">
    <property type="entry name" value="Aldolase"/>
    <property type="match status" value="1"/>
</dbReference>